<dbReference type="CDD" id="cd09110">
    <property type="entry name" value="PLDc_CLS_1"/>
    <property type="match status" value="1"/>
</dbReference>
<gene>
    <name evidence="3" type="ORF">SNE34_00465</name>
</gene>
<keyword evidence="1" id="KW-0472">Membrane</keyword>
<dbReference type="SMART" id="SM00155">
    <property type="entry name" value="PLDc"/>
    <property type="match status" value="2"/>
</dbReference>
<evidence type="ECO:0000313" key="3">
    <source>
        <dbReference type="EMBL" id="MEG3182486.1"/>
    </source>
</evidence>
<dbReference type="SUPFAM" id="SSF56024">
    <property type="entry name" value="Phospholipase D/nuclease"/>
    <property type="match status" value="2"/>
</dbReference>
<comment type="caution">
    <text evidence="3">The sequence shown here is derived from an EMBL/GenBank/DDBJ whole genome shotgun (WGS) entry which is preliminary data.</text>
</comment>
<evidence type="ECO:0000256" key="1">
    <source>
        <dbReference type="SAM" id="Phobius"/>
    </source>
</evidence>
<feature type="transmembrane region" description="Helical" evidence="1">
    <location>
        <begin position="20"/>
        <end position="40"/>
    </location>
</feature>
<dbReference type="PANTHER" id="PTHR21248:SF22">
    <property type="entry name" value="PHOSPHOLIPASE D"/>
    <property type="match status" value="1"/>
</dbReference>
<accession>A0ABU7YTS7</accession>
<dbReference type="Proteomes" id="UP001355056">
    <property type="component" value="Unassembled WGS sequence"/>
</dbReference>
<proteinExistence type="predicted"/>
<dbReference type="PROSITE" id="PS50035">
    <property type="entry name" value="PLD"/>
    <property type="match status" value="2"/>
</dbReference>
<protein>
    <submittedName>
        <fullName evidence="3">Phospholipase D-like domain-containing protein</fullName>
    </submittedName>
</protein>
<dbReference type="PANTHER" id="PTHR21248">
    <property type="entry name" value="CARDIOLIPIN SYNTHASE"/>
    <property type="match status" value="1"/>
</dbReference>
<name>A0ABU7YTS7_9GAMM</name>
<organism evidence="3 4">
    <name type="scientific">Novilysobacter erysipheiresistens</name>
    <dbReference type="NCBI Taxonomy" id="1749332"/>
    <lineage>
        <taxon>Bacteria</taxon>
        <taxon>Pseudomonadati</taxon>
        <taxon>Pseudomonadota</taxon>
        <taxon>Gammaproteobacteria</taxon>
        <taxon>Lysobacterales</taxon>
        <taxon>Lysobacteraceae</taxon>
        <taxon>Novilysobacter</taxon>
    </lineage>
</organism>
<keyword evidence="1" id="KW-0812">Transmembrane</keyword>
<keyword evidence="1" id="KW-1133">Transmembrane helix</keyword>
<feature type="domain" description="PLD phosphodiesterase" evidence="2">
    <location>
        <begin position="176"/>
        <end position="203"/>
    </location>
</feature>
<dbReference type="Gene3D" id="3.30.870.10">
    <property type="entry name" value="Endonuclease Chain A"/>
    <property type="match status" value="2"/>
</dbReference>
<evidence type="ECO:0000259" key="2">
    <source>
        <dbReference type="PROSITE" id="PS50035"/>
    </source>
</evidence>
<sequence>MRPSAHRRRTIAARRTKHRLTQALTLFGVLALAWTLYSWWVPEAIEIPPDRLSVELAAESPDTAVALAANLDAPLLPGNRVELLVNGSEIFPAMLASIREAKTSVNILSYVYWTGDVAVAFADELSAAARRGVEVRVLVDAFGGRKMDPALVEQMQQAGCRFAWFHPLRWYTLNRFNNRSHRKVLVVDGRIGFTGGVGIAEEWSGDAQDPQHWRDDHFRIEGPAVRYLQGSFAENWRQASGEVLAGDRMFPPLPAVDAAGIVPLNAAPAGPVSDIAFVYWLLFHGAREEIRIATPYFVPDPALELGIERAARRGVKVTLLVPGPHQDSALVGYASQTYYRRLLEAGVRIFEYQPTMMHAKTVTVDDTWAVIGSSNFDSRSFTLNYEIAMAVYDRPLVDELRASFDEDLRASREITLADVEQRSLFARVRNHMALLLRAQL</sequence>
<dbReference type="InterPro" id="IPR001736">
    <property type="entry name" value="PLipase_D/transphosphatidylase"/>
</dbReference>
<feature type="domain" description="PLD phosphodiesterase" evidence="2">
    <location>
        <begin position="353"/>
        <end position="380"/>
    </location>
</feature>
<keyword evidence="4" id="KW-1185">Reference proteome</keyword>
<dbReference type="CDD" id="cd09159">
    <property type="entry name" value="PLDc_ybhO_like_2"/>
    <property type="match status" value="1"/>
</dbReference>
<evidence type="ECO:0000313" key="4">
    <source>
        <dbReference type="Proteomes" id="UP001355056"/>
    </source>
</evidence>
<dbReference type="Pfam" id="PF13091">
    <property type="entry name" value="PLDc_2"/>
    <property type="match status" value="2"/>
</dbReference>
<reference evidence="3 4" key="1">
    <citation type="journal article" date="2016" name="Int. J. Syst. Evol. Microbiol.">
        <title>Lysobacter erysipheiresistens sp. nov., an antagonist of powdery mildew, isolated from tobacco-cultivated soil.</title>
        <authorList>
            <person name="Xie B."/>
            <person name="Li T."/>
            <person name="Lin X."/>
            <person name="Wang C.J."/>
            <person name="Chen Y.J."/>
            <person name="Liu W.J."/>
            <person name="Zhao Z.W."/>
        </authorList>
    </citation>
    <scope>NUCLEOTIDE SEQUENCE [LARGE SCALE GENOMIC DNA]</scope>
    <source>
        <strain evidence="3 4">RS-LYSO-3</strain>
    </source>
</reference>
<dbReference type="InterPro" id="IPR025202">
    <property type="entry name" value="PLD-like_dom"/>
</dbReference>
<dbReference type="EMBL" id="JAXGFP010000001">
    <property type="protein sequence ID" value="MEG3182486.1"/>
    <property type="molecule type" value="Genomic_DNA"/>
</dbReference>